<protein>
    <submittedName>
        <fullName evidence="2">Uncharacterized protein</fullName>
    </submittedName>
</protein>
<dbReference type="AlphaFoldDB" id="A0A4R9LTI3"/>
<evidence type="ECO:0000256" key="1">
    <source>
        <dbReference type="SAM" id="Phobius"/>
    </source>
</evidence>
<sequence>MEFILFLFFLIFTTILTGVVGYYANLLFFNAKENYPREEITEIWGEVFRLTLGLFESGGNLVLGAVLFVTASLIAFFWSLLGGLIGTPHYSNAMGNYFFQFPILFFIFLFTYPFLKDAFGTVGTSKILFENGRSVLAGLGLGTWSANLAAWGLYHEFYFLFVLMNGILVLWPLTYYWNGIRFFSITIGPAERFTSHWDEDIYEEEEDPFTPPPSPAPKD</sequence>
<keyword evidence="1" id="KW-0472">Membrane</keyword>
<accession>A0A4R9LTI3</accession>
<feature type="transmembrane region" description="Helical" evidence="1">
    <location>
        <begin position="157"/>
        <end position="177"/>
    </location>
</feature>
<feature type="non-terminal residue" evidence="2">
    <location>
        <position position="219"/>
    </location>
</feature>
<evidence type="ECO:0000313" key="3">
    <source>
        <dbReference type="Proteomes" id="UP000298058"/>
    </source>
</evidence>
<evidence type="ECO:0000313" key="2">
    <source>
        <dbReference type="EMBL" id="TGN16901.1"/>
    </source>
</evidence>
<proteinExistence type="predicted"/>
<keyword evidence="1" id="KW-1133">Transmembrane helix</keyword>
<feature type="transmembrane region" description="Helical" evidence="1">
    <location>
        <begin position="135"/>
        <end position="151"/>
    </location>
</feature>
<feature type="transmembrane region" description="Helical" evidence="1">
    <location>
        <begin position="61"/>
        <end position="85"/>
    </location>
</feature>
<feature type="transmembrane region" description="Helical" evidence="1">
    <location>
        <begin position="6"/>
        <end position="29"/>
    </location>
</feature>
<feature type="transmembrane region" description="Helical" evidence="1">
    <location>
        <begin position="97"/>
        <end position="115"/>
    </location>
</feature>
<name>A0A4R9LTI3_9LEPT</name>
<dbReference type="OrthoDB" id="325253at2"/>
<comment type="caution">
    <text evidence="2">The sequence shown here is derived from an EMBL/GenBank/DDBJ whole genome shotgun (WGS) entry which is preliminary data.</text>
</comment>
<dbReference type="RefSeq" id="WP_135762146.1">
    <property type="nucleotide sequence ID" value="NZ_RQHW01000082.1"/>
</dbReference>
<dbReference type="Proteomes" id="UP000298058">
    <property type="component" value="Unassembled WGS sequence"/>
</dbReference>
<dbReference type="EMBL" id="RQHW01000082">
    <property type="protein sequence ID" value="TGN16901.1"/>
    <property type="molecule type" value="Genomic_DNA"/>
</dbReference>
<gene>
    <name evidence="2" type="ORF">EHS15_18825</name>
</gene>
<reference evidence="2" key="1">
    <citation type="journal article" date="2019" name="PLoS Negl. Trop. Dis.">
        <title>Revisiting the worldwide diversity of Leptospira species in the environment.</title>
        <authorList>
            <person name="Vincent A.T."/>
            <person name="Schiettekatte O."/>
            <person name="Bourhy P."/>
            <person name="Veyrier F.J."/>
            <person name="Picardeau M."/>
        </authorList>
    </citation>
    <scope>NUCLEOTIDE SEQUENCE [LARGE SCALE GENOMIC DNA]</scope>
    <source>
        <strain evidence="2">201300427</strain>
    </source>
</reference>
<keyword evidence="1" id="KW-0812">Transmembrane</keyword>
<keyword evidence="3" id="KW-1185">Reference proteome</keyword>
<organism evidence="2 3">
    <name type="scientific">Leptospira idonii</name>
    <dbReference type="NCBI Taxonomy" id="1193500"/>
    <lineage>
        <taxon>Bacteria</taxon>
        <taxon>Pseudomonadati</taxon>
        <taxon>Spirochaetota</taxon>
        <taxon>Spirochaetia</taxon>
        <taxon>Leptospirales</taxon>
        <taxon>Leptospiraceae</taxon>
        <taxon>Leptospira</taxon>
    </lineage>
</organism>